<feature type="compositionally biased region" description="Low complexity" evidence="3">
    <location>
        <begin position="748"/>
        <end position="757"/>
    </location>
</feature>
<dbReference type="SMART" id="SM00369">
    <property type="entry name" value="LRR_TYP"/>
    <property type="match status" value="4"/>
</dbReference>
<organism evidence="4 5">
    <name type="scientific">Mycosarcoma maydis</name>
    <name type="common">Corn smut fungus</name>
    <name type="synonym">Ustilago maydis</name>
    <dbReference type="NCBI Taxonomy" id="5270"/>
    <lineage>
        <taxon>Eukaryota</taxon>
        <taxon>Fungi</taxon>
        <taxon>Dikarya</taxon>
        <taxon>Basidiomycota</taxon>
        <taxon>Ustilaginomycotina</taxon>
        <taxon>Ustilaginomycetes</taxon>
        <taxon>Ustilaginales</taxon>
        <taxon>Ustilaginaceae</taxon>
        <taxon>Mycosarcoma</taxon>
    </lineage>
</organism>
<feature type="region of interest" description="Disordered" evidence="3">
    <location>
        <begin position="407"/>
        <end position="590"/>
    </location>
</feature>
<feature type="region of interest" description="Disordered" evidence="3">
    <location>
        <begin position="1"/>
        <end position="108"/>
    </location>
</feature>
<evidence type="ECO:0000256" key="2">
    <source>
        <dbReference type="ARBA" id="ARBA00022737"/>
    </source>
</evidence>
<feature type="compositionally biased region" description="Acidic residues" evidence="3">
    <location>
        <begin position="490"/>
        <end position="500"/>
    </location>
</feature>
<protein>
    <recommendedName>
        <fullName evidence="6">L domain-like protein</fullName>
    </recommendedName>
</protein>
<reference evidence="4 5" key="1">
    <citation type="journal article" date="2006" name="Nature">
        <title>Insights from the genome of the biotrophic fungal plant pathogen Ustilago maydis.</title>
        <authorList>
            <person name="Kamper J."/>
            <person name="Kahmann R."/>
            <person name="Bolker M."/>
            <person name="Ma L.J."/>
            <person name="Brefort T."/>
            <person name="Saville B.J."/>
            <person name="Banuett F."/>
            <person name="Kronstad J.W."/>
            <person name="Gold S.E."/>
            <person name="Muller O."/>
            <person name="Perlin M.H."/>
            <person name="Wosten H.A."/>
            <person name="de Vries R."/>
            <person name="Ruiz-Herrera J."/>
            <person name="Reynaga-Pena C.G."/>
            <person name="Snetselaar K."/>
            <person name="McCann M."/>
            <person name="Perez-Martin J."/>
            <person name="Feldbrugge M."/>
            <person name="Basse C.W."/>
            <person name="Steinberg G."/>
            <person name="Ibeas J.I."/>
            <person name="Holloman W."/>
            <person name="Guzman P."/>
            <person name="Farman M."/>
            <person name="Stajich J.E."/>
            <person name="Sentandreu R."/>
            <person name="Gonzalez-Prieto J.M."/>
            <person name="Kennell J.C."/>
            <person name="Molina L."/>
            <person name="Schirawski J."/>
            <person name="Mendoza-Mendoza A."/>
            <person name="Greilinger D."/>
            <person name="Munch K."/>
            <person name="Rossel N."/>
            <person name="Scherer M."/>
            <person name="Vranes M."/>
            <person name="Ladendorf O."/>
            <person name="Vincon V."/>
            <person name="Fuchs U."/>
            <person name="Sandrock B."/>
            <person name="Meng S."/>
            <person name="Ho E.C."/>
            <person name="Cahill M.J."/>
            <person name="Boyce K.J."/>
            <person name="Klose J."/>
            <person name="Klosterman S.J."/>
            <person name="Deelstra H.J."/>
            <person name="Ortiz-Castellanos L."/>
            <person name="Li W."/>
            <person name="Sanchez-Alonso P."/>
            <person name="Schreier P.H."/>
            <person name="Hauser-Hahn I."/>
            <person name="Vaupel M."/>
            <person name="Koopmann E."/>
            <person name="Friedrich G."/>
            <person name="Voss H."/>
            <person name="Schluter T."/>
            <person name="Margolis J."/>
            <person name="Platt D."/>
            <person name="Swimmer C."/>
            <person name="Gnirke A."/>
            <person name="Chen F."/>
            <person name="Vysotskaia V."/>
            <person name="Mannhaupt G."/>
            <person name="Guldener U."/>
            <person name="Munsterkotter M."/>
            <person name="Haase D."/>
            <person name="Oesterheld M."/>
            <person name="Mewes H.W."/>
            <person name="Mauceli E.W."/>
            <person name="DeCaprio D."/>
            <person name="Wade C.M."/>
            <person name="Butler J."/>
            <person name="Young S."/>
            <person name="Jaffe D.B."/>
            <person name="Calvo S."/>
            <person name="Nusbaum C."/>
            <person name="Galagan J."/>
            <person name="Birren B.W."/>
        </authorList>
    </citation>
    <scope>NUCLEOTIDE SEQUENCE [LARGE SCALE GENOMIC DNA]</scope>
    <source>
        <strain evidence="5">DSM 14603 / FGSC 9021 / UM521</strain>
    </source>
</reference>
<gene>
    <name evidence="4" type="ORF">UMAG_01761</name>
</gene>
<dbReference type="Gene3D" id="3.80.10.10">
    <property type="entry name" value="Ribonuclease Inhibitor"/>
    <property type="match status" value="3"/>
</dbReference>
<feature type="compositionally biased region" description="Basic and acidic residues" evidence="3">
    <location>
        <begin position="565"/>
        <end position="588"/>
    </location>
</feature>
<keyword evidence="5" id="KW-1185">Reference proteome</keyword>
<dbReference type="OrthoDB" id="1517790at2759"/>
<dbReference type="VEuPathDB" id="FungiDB:UMAG_01761"/>
<dbReference type="STRING" id="237631.A0A0D1E4K9"/>
<evidence type="ECO:0000256" key="3">
    <source>
        <dbReference type="SAM" id="MobiDB-lite"/>
    </source>
</evidence>
<dbReference type="EMBL" id="CM003142">
    <property type="protein sequence ID" value="KIS70596.1"/>
    <property type="molecule type" value="Genomic_DNA"/>
</dbReference>
<dbReference type="RefSeq" id="XP_011387723.1">
    <property type="nucleotide sequence ID" value="XM_011389421.1"/>
</dbReference>
<evidence type="ECO:0000313" key="4">
    <source>
        <dbReference type="EMBL" id="KIS70596.1"/>
    </source>
</evidence>
<feature type="compositionally biased region" description="Basic and acidic residues" evidence="3">
    <location>
        <begin position="693"/>
        <end position="722"/>
    </location>
</feature>
<dbReference type="Proteomes" id="UP000000561">
    <property type="component" value="Chromosome 3"/>
</dbReference>
<dbReference type="InterPro" id="IPR001611">
    <property type="entry name" value="Leu-rich_rpt"/>
</dbReference>
<dbReference type="OMA" id="PSHVRNW"/>
<feature type="compositionally biased region" description="Basic and acidic residues" evidence="3">
    <location>
        <begin position="407"/>
        <end position="418"/>
    </location>
</feature>
<evidence type="ECO:0000256" key="1">
    <source>
        <dbReference type="ARBA" id="ARBA00022614"/>
    </source>
</evidence>
<name>A0A0D1E4K9_MYCMD</name>
<dbReference type="GeneID" id="23562669"/>
<dbReference type="InterPro" id="IPR003591">
    <property type="entry name" value="Leu-rich_rpt_typical-subtyp"/>
</dbReference>
<feature type="compositionally biased region" description="Acidic residues" evidence="3">
    <location>
        <begin position="444"/>
        <end position="458"/>
    </location>
</feature>
<accession>A0A0D1E4K9</accession>
<dbReference type="InterPro" id="IPR050216">
    <property type="entry name" value="LRR_domain-containing"/>
</dbReference>
<feature type="region of interest" description="Disordered" evidence="3">
    <location>
        <begin position="742"/>
        <end position="764"/>
    </location>
</feature>
<feature type="compositionally biased region" description="Basic and acidic residues" evidence="3">
    <location>
        <begin position="673"/>
        <end position="684"/>
    </location>
</feature>
<dbReference type="PROSITE" id="PS51450">
    <property type="entry name" value="LRR"/>
    <property type="match status" value="1"/>
</dbReference>
<dbReference type="InParanoid" id="A0A0D1E4K9"/>
<dbReference type="SUPFAM" id="SSF52047">
    <property type="entry name" value="RNI-like"/>
    <property type="match status" value="1"/>
</dbReference>
<dbReference type="KEGG" id="uma:UMAG_01761"/>
<feature type="region of interest" description="Disordered" evidence="3">
    <location>
        <begin position="609"/>
        <end position="728"/>
    </location>
</feature>
<dbReference type="PANTHER" id="PTHR48051:SF46">
    <property type="entry name" value="LEUCINE RICH REPEAT-CONTAINING DOMAIN PROTEIN"/>
    <property type="match status" value="1"/>
</dbReference>
<dbReference type="AlphaFoldDB" id="A0A0D1E4K9"/>
<evidence type="ECO:0000313" key="5">
    <source>
        <dbReference type="Proteomes" id="UP000000561"/>
    </source>
</evidence>
<keyword evidence="2" id="KW-0677">Repeat</keyword>
<feature type="compositionally biased region" description="Basic residues" evidence="3">
    <location>
        <begin position="551"/>
        <end position="564"/>
    </location>
</feature>
<feature type="compositionally biased region" description="Polar residues" evidence="3">
    <location>
        <begin position="47"/>
        <end position="57"/>
    </location>
</feature>
<keyword evidence="1" id="KW-0433">Leucine-rich repeat</keyword>
<dbReference type="GO" id="GO:0005737">
    <property type="term" value="C:cytoplasm"/>
    <property type="evidence" value="ECO:0000318"/>
    <property type="project" value="GO_Central"/>
</dbReference>
<dbReference type="eggNOG" id="KOG0617">
    <property type="taxonomic scope" value="Eukaryota"/>
</dbReference>
<evidence type="ECO:0008006" key="6">
    <source>
        <dbReference type="Google" id="ProtNLM"/>
    </source>
</evidence>
<sequence length="764" mass="83192">MAPATTVQKRIGPIKSERNRAAVNDLALSGPASSTSSAFHKKRSQGKTHNATASSSSHGRRLDRHEPLVQGPSTKQKDNKAVADASNQTDDDSKGDNDNNNEDDKDVDDIRSKTSLSLAGHQLPPLAALVDTLAQFSYLQRLDLSSIEPSDTLPKGLCKLTWLAKAIFQSKALAKGKDGALGDHLTWLNLASNANLTSDGCIGLEALEELCVLTLSHCALTAVPPSITPLRKLKALVLNNNAITSVPAAFPYLPELNSLILSHNEIRSLPASMPASLPALKKLSFGHNKLSGSQSLPDFSLCLALREVRLNDNPDLKCLPSHVRNWGKGADGKTAPGLELLELKDCGLDTWESLSTLAEAVDEKESQPRLRRKGLTQLLLKGNGVANDMGYKERILRVHPTLRVLDNERLQPRARPAEKDDDEGVPARRKQKQQSIQRGRRDFEELDSTGDESDDDEAAQMAAEMRALRRGKPSIRISASKGRKESPKEGDDDEDDDDEAAQMAAEMRALRRGQQAPRRLETKEDASNFKTKGKPQKKTLEANSEAADRTKAKHKRGTRSGKKVNKSETSSDKLKDAKITTDRSDRGSFFEAVDEAEEKMRLAPIHELSKQRAKIASGRTQVAEGVLEDATSGLSKARQKESKTQTELDTFDDSAPEPIKGVPAKGQGKKQKQKEDGKSEDKKVNTSVAAIVDLRKQTKSQKDGDKVKKRKAYEPERENGERKKVRASLPFVTTASSVGEVGKSTMTDSFGSGADAWGAGGAWA</sequence>
<dbReference type="InterPro" id="IPR032675">
    <property type="entry name" value="LRR_dom_sf"/>
</dbReference>
<proteinExistence type="predicted"/>
<dbReference type="PANTHER" id="PTHR48051">
    <property type="match status" value="1"/>
</dbReference>
<feature type="compositionally biased region" description="Basic and acidic residues" evidence="3">
    <location>
        <begin position="518"/>
        <end position="527"/>
    </location>
</feature>
<dbReference type="Pfam" id="PF13855">
    <property type="entry name" value="LRR_8"/>
    <property type="match status" value="1"/>
</dbReference>